<feature type="transmembrane region" description="Helical" evidence="1">
    <location>
        <begin position="57"/>
        <end position="77"/>
    </location>
</feature>
<protein>
    <recommendedName>
        <fullName evidence="4">DUF4345 domain-containing protein</fullName>
    </recommendedName>
</protein>
<keyword evidence="1" id="KW-1133">Transmembrane helix</keyword>
<evidence type="ECO:0000313" key="3">
    <source>
        <dbReference type="Proteomes" id="UP001183794"/>
    </source>
</evidence>
<organism evidence="2 3">
    <name type="scientific">Enteractinococcus fodinae</name>
    <dbReference type="NCBI Taxonomy" id="684663"/>
    <lineage>
        <taxon>Bacteria</taxon>
        <taxon>Bacillati</taxon>
        <taxon>Actinomycetota</taxon>
        <taxon>Actinomycetes</taxon>
        <taxon>Micrococcales</taxon>
        <taxon>Micrococcaceae</taxon>
    </lineage>
</organism>
<evidence type="ECO:0000256" key="1">
    <source>
        <dbReference type="SAM" id="Phobius"/>
    </source>
</evidence>
<name>A0ABU2AZ38_9MICC</name>
<dbReference type="EMBL" id="JAVDYJ010000001">
    <property type="protein sequence ID" value="MDR7346617.1"/>
    <property type="molecule type" value="Genomic_DNA"/>
</dbReference>
<keyword evidence="3" id="KW-1185">Reference proteome</keyword>
<keyword evidence="1" id="KW-0472">Membrane</keyword>
<proteinExistence type="predicted"/>
<feature type="transmembrane region" description="Helical" evidence="1">
    <location>
        <begin position="84"/>
        <end position="110"/>
    </location>
</feature>
<dbReference type="Proteomes" id="UP001183794">
    <property type="component" value="Unassembled WGS sequence"/>
</dbReference>
<dbReference type="RefSeq" id="WP_310171790.1">
    <property type="nucleotide sequence ID" value="NZ_BAABHE010000002.1"/>
</dbReference>
<accession>A0ABU2AZ38</accession>
<reference evidence="2 3" key="1">
    <citation type="submission" date="2023-07" db="EMBL/GenBank/DDBJ databases">
        <title>Sequencing the genomes of 1000 actinobacteria strains.</title>
        <authorList>
            <person name="Klenk H.-P."/>
        </authorList>
    </citation>
    <scope>NUCLEOTIDE SEQUENCE [LARGE SCALE GENOMIC DNA]</scope>
    <source>
        <strain evidence="2 3">DSM 22966</strain>
    </source>
</reference>
<evidence type="ECO:0008006" key="4">
    <source>
        <dbReference type="Google" id="ProtNLM"/>
    </source>
</evidence>
<sequence length="144" mass="15442">MSSRIAKQPQGGIRWLLLVLAILNVLSCVAGVVGLVAAGPDLFGEDILAGTTFEDNYGLAALALGFVGLVQLTALIVHLRRSPWLGVAHAFAGMTMMVFIFVEVLIIDTYFFLQPLYFALGALQLSLSPLMRGLLPSNSPDHES</sequence>
<feature type="transmembrane region" description="Helical" evidence="1">
    <location>
        <begin position="12"/>
        <end position="37"/>
    </location>
</feature>
<gene>
    <name evidence="2" type="ORF">J2S62_000874</name>
</gene>
<keyword evidence="1" id="KW-0812">Transmembrane</keyword>
<comment type="caution">
    <text evidence="2">The sequence shown here is derived from an EMBL/GenBank/DDBJ whole genome shotgun (WGS) entry which is preliminary data.</text>
</comment>
<evidence type="ECO:0000313" key="2">
    <source>
        <dbReference type="EMBL" id="MDR7346617.1"/>
    </source>
</evidence>